<organism evidence="1 2">
    <name type="scientific">Caerostris extrusa</name>
    <name type="common">Bark spider</name>
    <name type="synonym">Caerostris bankana</name>
    <dbReference type="NCBI Taxonomy" id="172846"/>
    <lineage>
        <taxon>Eukaryota</taxon>
        <taxon>Metazoa</taxon>
        <taxon>Ecdysozoa</taxon>
        <taxon>Arthropoda</taxon>
        <taxon>Chelicerata</taxon>
        <taxon>Arachnida</taxon>
        <taxon>Araneae</taxon>
        <taxon>Araneomorphae</taxon>
        <taxon>Entelegynae</taxon>
        <taxon>Araneoidea</taxon>
        <taxon>Araneidae</taxon>
        <taxon>Caerostris</taxon>
    </lineage>
</organism>
<proteinExistence type="predicted"/>
<evidence type="ECO:0000313" key="2">
    <source>
        <dbReference type="Proteomes" id="UP001054945"/>
    </source>
</evidence>
<keyword evidence="2" id="KW-1185">Reference proteome</keyword>
<accession>A0AAV4W7U2</accession>
<dbReference type="AlphaFoldDB" id="A0AAV4W7U2"/>
<reference evidence="1 2" key="1">
    <citation type="submission" date="2021-06" db="EMBL/GenBank/DDBJ databases">
        <title>Caerostris extrusa draft genome.</title>
        <authorList>
            <person name="Kono N."/>
            <person name="Arakawa K."/>
        </authorList>
    </citation>
    <scope>NUCLEOTIDE SEQUENCE [LARGE SCALE GENOMIC DNA]</scope>
</reference>
<comment type="caution">
    <text evidence="1">The sequence shown here is derived from an EMBL/GenBank/DDBJ whole genome shotgun (WGS) entry which is preliminary data.</text>
</comment>
<name>A0AAV4W7U2_CAEEX</name>
<dbReference type="Proteomes" id="UP001054945">
    <property type="component" value="Unassembled WGS sequence"/>
</dbReference>
<protein>
    <submittedName>
        <fullName evidence="1">Uncharacterized protein</fullName>
    </submittedName>
</protein>
<evidence type="ECO:0000313" key="1">
    <source>
        <dbReference type="EMBL" id="GIY78837.1"/>
    </source>
</evidence>
<sequence length="117" mass="13627">MASGQDKIYLSISHYGGESSFVLELESEEKKIPAFHEWESCLFQLPLDDMLLQHFGWRLYMLALQDRFDISSSSICVLCEINTVRDASHLRESREGSGHLYNRHRHTRQKLQDLRSG</sequence>
<gene>
    <name evidence="1" type="ORF">CEXT_387801</name>
</gene>
<dbReference type="EMBL" id="BPLR01015808">
    <property type="protein sequence ID" value="GIY78837.1"/>
    <property type="molecule type" value="Genomic_DNA"/>
</dbReference>